<dbReference type="Proteomes" id="UP001177023">
    <property type="component" value="Unassembled WGS sequence"/>
</dbReference>
<comment type="caution">
    <text evidence="2">The sequence shown here is derived from an EMBL/GenBank/DDBJ whole genome shotgun (WGS) entry which is preliminary data.</text>
</comment>
<protein>
    <submittedName>
        <fullName evidence="2">Uncharacterized protein</fullName>
    </submittedName>
</protein>
<feature type="non-terminal residue" evidence="2">
    <location>
        <position position="268"/>
    </location>
</feature>
<name>A0AA36G8N7_9BILA</name>
<feature type="compositionally biased region" description="Basic residues" evidence="1">
    <location>
        <begin position="190"/>
        <end position="199"/>
    </location>
</feature>
<dbReference type="AlphaFoldDB" id="A0AA36G8N7"/>
<evidence type="ECO:0000313" key="2">
    <source>
        <dbReference type="EMBL" id="CAJ0582123.1"/>
    </source>
</evidence>
<keyword evidence="3" id="KW-1185">Reference proteome</keyword>
<accession>A0AA36G8N7</accession>
<reference evidence="2" key="1">
    <citation type="submission" date="2023-06" db="EMBL/GenBank/DDBJ databases">
        <authorList>
            <person name="Delattre M."/>
        </authorList>
    </citation>
    <scope>NUCLEOTIDE SEQUENCE</scope>
    <source>
        <strain evidence="2">AF72</strain>
    </source>
</reference>
<gene>
    <name evidence="2" type="ORF">MSPICULIGERA_LOCUS20265</name>
</gene>
<organism evidence="2 3">
    <name type="scientific">Mesorhabditis spiculigera</name>
    <dbReference type="NCBI Taxonomy" id="96644"/>
    <lineage>
        <taxon>Eukaryota</taxon>
        <taxon>Metazoa</taxon>
        <taxon>Ecdysozoa</taxon>
        <taxon>Nematoda</taxon>
        <taxon>Chromadorea</taxon>
        <taxon>Rhabditida</taxon>
        <taxon>Rhabditina</taxon>
        <taxon>Rhabditomorpha</taxon>
        <taxon>Rhabditoidea</taxon>
        <taxon>Rhabditidae</taxon>
        <taxon>Mesorhabditinae</taxon>
        <taxon>Mesorhabditis</taxon>
    </lineage>
</organism>
<evidence type="ECO:0000256" key="1">
    <source>
        <dbReference type="SAM" id="MobiDB-lite"/>
    </source>
</evidence>
<feature type="compositionally biased region" description="Basic and acidic residues" evidence="1">
    <location>
        <begin position="58"/>
        <end position="82"/>
    </location>
</feature>
<sequence length="268" mass="29645">MDDDDEYSDLTPLLGAQRPVRRGIWRARQFFESIAPQEEFKDEDALLEYLYSRSHKMQPKDGPKPPEVKSKHGPHVLKDHPTHNLPPTTPSPLDDGSRASPSHSGIARSSGEDFAIIHITPGQQPRHIADVARRQHANGANFPLGPVPTAKKSAAPPPLHPRKLRPEGDLKSPSVMAPLLRQTGTASPPHPHRSPRLNHHAQAFIFPEPTPAAPQRLKPPAPPPVPASTSSEHRVTLPTTSPRGDYHDLARLQHLRQSLRHVHQSLDI</sequence>
<feature type="region of interest" description="Disordered" evidence="1">
    <location>
        <begin position="133"/>
        <end position="245"/>
    </location>
</feature>
<proteinExistence type="predicted"/>
<feature type="region of interest" description="Disordered" evidence="1">
    <location>
        <begin position="54"/>
        <end position="118"/>
    </location>
</feature>
<dbReference type="EMBL" id="CATQJA010002664">
    <property type="protein sequence ID" value="CAJ0582123.1"/>
    <property type="molecule type" value="Genomic_DNA"/>
</dbReference>
<feature type="compositionally biased region" description="Pro residues" evidence="1">
    <location>
        <begin position="208"/>
        <end position="226"/>
    </location>
</feature>
<evidence type="ECO:0000313" key="3">
    <source>
        <dbReference type="Proteomes" id="UP001177023"/>
    </source>
</evidence>